<keyword evidence="8" id="KW-0443">Lipid metabolism</keyword>
<dbReference type="Proteomes" id="UP000031036">
    <property type="component" value="Unassembled WGS sequence"/>
</dbReference>
<keyword evidence="3" id="KW-0444">Lipid biosynthesis</keyword>
<dbReference type="InterPro" id="IPR013149">
    <property type="entry name" value="ADH-like_C"/>
</dbReference>
<evidence type="ECO:0000256" key="8">
    <source>
        <dbReference type="ARBA" id="ARBA00023098"/>
    </source>
</evidence>
<keyword evidence="6" id="KW-0809">Transit peptide</keyword>
<evidence type="ECO:0000256" key="1">
    <source>
        <dbReference type="ARBA" id="ARBA00004173"/>
    </source>
</evidence>
<keyword evidence="5" id="KW-0521">NADP</keyword>
<evidence type="ECO:0000256" key="4">
    <source>
        <dbReference type="ARBA" id="ARBA00022832"/>
    </source>
</evidence>
<dbReference type="AlphaFoldDB" id="A0A0B2W0R7"/>
<dbReference type="PANTHER" id="PTHR43981">
    <property type="entry name" value="ENOYL-[ACYL-CARRIER-PROTEIN] REDUCTASE, MITOCHONDRIAL"/>
    <property type="match status" value="1"/>
</dbReference>
<evidence type="ECO:0000256" key="7">
    <source>
        <dbReference type="ARBA" id="ARBA00023002"/>
    </source>
</evidence>
<dbReference type="SUPFAM" id="SSF51735">
    <property type="entry name" value="NAD(P)-binding Rossmann-fold domains"/>
    <property type="match status" value="1"/>
</dbReference>
<feature type="domain" description="Enoyl reductase (ER)" evidence="14">
    <location>
        <begin position="80"/>
        <end position="400"/>
    </location>
</feature>
<evidence type="ECO:0000256" key="2">
    <source>
        <dbReference type="ARBA" id="ARBA00010371"/>
    </source>
</evidence>
<dbReference type="GO" id="GO:0006633">
    <property type="term" value="P:fatty acid biosynthetic process"/>
    <property type="evidence" value="ECO:0007669"/>
    <property type="project" value="UniProtKB-KW"/>
</dbReference>
<keyword evidence="7" id="KW-0560">Oxidoreductase</keyword>
<evidence type="ECO:0000256" key="6">
    <source>
        <dbReference type="ARBA" id="ARBA00022946"/>
    </source>
</evidence>
<dbReference type="GO" id="GO:0005739">
    <property type="term" value="C:mitochondrion"/>
    <property type="evidence" value="ECO:0007669"/>
    <property type="project" value="UniProtKB-SubCell"/>
</dbReference>
<comment type="subcellular location">
    <subcellularLocation>
        <location evidence="1">Mitochondrion</location>
    </subcellularLocation>
</comment>
<evidence type="ECO:0000256" key="11">
    <source>
        <dbReference type="ARBA" id="ARBA00038963"/>
    </source>
</evidence>
<dbReference type="InterPro" id="IPR036291">
    <property type="entry name" value="NAD(P)-bd_dom_sf"/>
</dbReference>
<dbReference type="GO" id="GO:0141148">
    <property type="term" value="F:enoyl-[acyl-carrier-protein] reductase (NADPH) activity"/>
    <property type="evidence" value="ECO:0007669"/>
    <property type="project" value="UniProtKB-EC"/>
</dbReference>
<dbReference type="OrthoDB" id="7482721at2759"/>
<dbReference type="EMBL" id="JPKZ01000522">
    <property type="protein sequence ID" value="KHN86750.1"/>
    <property type="molecule type" value="Genomic_DNA"/>
</dbReference>
<keyword evidence="16" id="KW-1185">Reference proteome</keyword>
<evidence type="ECO:0000256" key="3">
    <source>
        <dbReference type="ARBA" id="ARBA00022516"/>
    </source>
</evidence>
<sequence>MVTILEQVSLSVTCDLEPRAGLRELCCRERRVADEVKKAVAFVDGRRSCTLKYATDHQTSGISAVKMPINRVLEYMRFGDPTKVLQLVEKAMPNAPGAGQVVVKWIASPINPLDLNKISGTYPAHSAKFPCIGGSEAVGIIDKVGSGVKGLAAGDKVISALLKYPVWANYKLCGANEVRKVDDRLSTEFAATLLINPSTAYCMLKEYVDLSRGDYVIQNCADSSVGQNVILLAKEWGYKTINTVWDRPGAEESKKRLKELGADYVFTDNEFAKDGKKMIKSLKVPIKLALNGVGGPSIQKISSVLAKGASVVTYGGMSLKRHEFSTGSFVFNDLRAFGFAIFDYLEKPENQQKADKMFRWLQDLNAKGGIHPPEMEKCSMDEYAKAIAKSTEGGHLKQLLYFDSTFMNKH</sequence>
<evidence type="ECO:0000256" key="13">
    <source>
        <dbReference type="ARBA" id="ARBA00042123"/>
    </source>
</evidence>
<dbReference type="OMA" id="PPTAWIM"/>
<dbReference type="Gene3D" id="3.40.50.720">
    <property type="entry name" value="NAD(P)-binding Rossmann-like Domain"/>
    <property type="match status" value="1"/>
</dbReference>
<name>A0A0B2W0R7_TOXCA</name>
<evidence type="ECO:0000256" key="9">
    <source>
        <dbReference type="ARBA" id="ARBA00023128"/>
    </source>
</evidence>
<dbReference type="InterPro" id="IPR013154">
    <property type="entry name" value="ADH-like_N"/>
</dbReference>
<proteinExistence type="inferred from homology"/>
<evidence type="ECO:0000256" key="12">
    <source>
        <dbReference type="ARBA" id="ARBA00041058"/>
    </source>
</evidence>
<dbReference type="CDD" id="cd08290">
    <property type="entry name" value="ETR"/>
    <property type="match status" value="1"/>
</dbReference>
<dbReference type="InterPro" id="IPR011032">
    <property type="entry name" value="GroES-like_sf"/>
</dbReference>
<keyword evidence="10" id="KW-0275">Fatty acid biosynthesis</keyword>
<dbReference type="SUPFAM" id="SSF50129">
    <property type="entry name" value="GroES-like"/>
    <property type="match status" value="1"/>
</dbReference>
<accession>A0A0B2W0R7</accession>
<dbReference type="InterPro" id="IPR020843">
    <property type="entry name" value="ER"/>
</dbReference>
<keyword evidence="4" id="KW-0276">Fatty acid metabolism</keyword>
<protein>
    <recommendedName>
        <fullName evidence="12">Enoyl-[acyl-carrier-protein] reductase, mitochondrial</fullName>
        <ecNumber evidence="11">1.3.1.104</ecNumber>
    </recommendedName>
    <alternativeName>
        <fullName evidence="13">2-enoyl thioester reductase</fullName>
    </alternativeName>
</protein>
<evidence type="ECO:0000313" key="15">
    <source>
        <dbReference type="EMBL" id="KHN86750.1"/>
    </source>
</evidence>
<evidence type="ECO:0000313" key="16">
    <source>
        <dbReference type="Proteomes" id="UP000031036"/>
    </source>
</evidence>
<evidence type="ECO:0000256" key="5">
    <source>
        <dbReference type="ARBA" id="ARBA00022857"/>
    </source>
</evidence>
<comment type="caution">
    <text evidence="15">The sequence shown here is derived from an EMBL/GenBank/DDBJ whole genome shotgun (WGS) entry which is preliminary data.</text>
</comment>
<dbReference type="Pfam" id="PF08240">
    <property type="entry name" value="ADH_N"/>
    <property type="match status" value="1"/>
</dbReference>
<reference evidence="15 16" key="1">
    <citation type="submission" date="2014-11" db="EMBL/GenBank/DDBJ databases">
        <title>Genetic blueprint of the zoonotic pathogen Toxocara canis.</title>
        <authorList>
            <person name="Zhu X.-Q."/>
            <person name="Korhonen P.K."/>
            <person name="Cai H."/>
            <person name="Young N.D."/>
            <person name="Nejsum P."/>
            <person name="von Samson-Himmelstjerna G."/>
            <person name="Boag P.R."/>
            <person name="Tan P."/>
            <person name="Li Q."/>
            <person name="Min J."/>
            <person name="Yang Y."/>
            <person name="Wang X."/>
            <person name="Fang X."/>
            <person name="Hall R.S."/>
            <person name="Hofmann A."/>
            <person name="Sternberg P.W."/>
            <person name="Jex A.R."/>
            <person name="Gasser R.B."/>
        </authorList>
    </citation>
    <scope>NUCLEOTIDE SEQUENCE [LARGE SCALE GENOMIC DNA]</scope>
    <source>
        <strain evidence="15">PN_DK_2014</strain>
    </source>
</reference>
<dbReference type="InterPro" id="IPR051034">
    <property type="entry name" value="Mito_Enoyl-ACP_Reductase"/>
</dbReference>
<keyword evidence="9" id="KW-0496">Mitochondrion</keyword>
<gene>
    <name evidence="15" type="primary">Y48A6B.9</name>
    <name evidence="15" type="ORF">Tcan_07010</name>
</gene>
<dbReference type="STRING" id="6265.A0A0B2W0R7"/>
<dbReference type="EC" id="1.3.1.104" evidence="11"/>
<organism evidence="15 16">
    <name type="scientific">Toxocara canis</name>
    <name type="common">Canine roundworm</name>
    <dbReference type="NCBI Taxonomy" id="6265"/>
    <lineage>
        <taxon>Eukaryota</taxon>
        <taxon>Metazoa</taxon>
        <taxon>Ecdysozoa</taxon>
        <taxon>Nematoda</taxon>
        <taxon>Chromadorea</taxon>
        <taxon>Rhabditida</taxon>
        <taxon>Spirurina</taxon>
        <taxon>Ascaridomorpha</taxon>
        <taxon>Ascaridoidea</taxon>
        <taxon>Toxocaridae</taxon>
        <taxon>Toxocara</taxon>
    </lineage>
</organism>
<comment type="similarity">
    <text evidence="2">Belongs to the zinc-containing alcohol dehydrogenase family. Quinone oxidoreductase subfamily.</text>
</comment>
<dbReference type="SMART" id="SM00829">
    <property type="entry name" value="PKS_ER"/>
    <property type="match status" value="1"/>
</dbReference>
<dbReference type="Gene3D" id="3.90.180.10">
    <property type="entry name" value="Medium-chain alcohol dehydrogenases, catalytic domain"/>
    <property type="match status" value="1"/>
</dbReference>
<evidence type="ECO:0000256" key="10">
    <source>
        <dbReference type="ARBA" id="ARBA00023160"/>
    </source>
</evidence>
<dbReference type="Pfam" id="PF00107">
    <property type="entry name" value="ADH_zinc_N"/>
    <property type="match status" value="1"/>
</dbReference>
<dbReference type="PANTHER" id="PTHR43981:SF1">
    <property type="entry name" value="ENOYL-[ACYL-CARRIER-PROTEIN] REDUCTASE, MITOCHONDRIAL"/>
    <property type="match status" value="1"/>
</dbReference>
<evidence type="ECO:0000259" key="14">
    <source>
        <dbReference type="SMART" id="SM00829"/>
    </source>
</evidence>